<gene>
    <name evidence="1" type="ORF">D1781_03280</name>
</gene>
<dbReference type="Proteomes" id="UP000265742">
    <property type="component" value="Unassembled WGS sequence"/>
</dbReference>
<dbReference type="AlphaFoldDB" id="A0A3A1UAT5"/>
<organism evidence="1 2">
    <name type="scientific">Amnibacterium setariae</name>
    <dbReference type="NCBI Taxonomy" id="2306585"/>
    <lineage>
        <taxon>Bacteria</taxon>
        <taxon>Bacillati</taxon>
        <taxon>Actinomycetota</taxon>
        <taxon>Actinomycetes</taxon>
        <taxon>Micrococcales</taxon>
        <taxon>Microbacteriaceae</taxon>
        <taxon>Amnibacterium</taxon>
    </lineage>
</organism>
<dbReference type="EMBL" id="QXTG01000001">
    <property type="protein sequence ID" value="RIX31349.1"/>
    <property type="molecule type" value="Genomic_DNA"/>
</dbReference>
<comment type="caution">
    <text evidence="1">The sequence shown here is derived from an EMBL/GenBank/DDBJ whole genome shotgun (WGS) entry which is preliminary data.</text>
</comment>
<reference evidence="2" key="1">
    <citation type="submission" date="2018-09" db="EMBL/GenBank/DDBJ databases">
        <authorList>
            <person name="Kim I."/>
        </authorList>
    </citation>
    <scope>NUCLEOTIDE SEQUENCE [LARGE SCALE GENOMIC DNA]</scope>
    <source>
        <strain evidence="2">DD4a</strain>
    </source>
</reference>
<dbReference type="OrthoDB" id="3368165at2"/>
<protein>
    <submittedName>
        <fullName evidence="1">Uncharacterized protein</fullName>
    </submittedName>
</protein>
<keyword evidence="2" id="KW-1185">Reference proteome</keyword>
<proteinExistence type="predicted"/>
<evidence type="ECO:0000313" key="2">
    <source>
        <dbReference type="Proteomes" id="UP000265742"/>
    </source>
</evidence>
<sequence>MDEPGTSAGEAALVEARLSRGAALPASLPDVIGLALRVDGGDLLLSSTGIGVPGRFLLQPRWSAGQAVLSTLMPYRGEHGPVLVAARSRRPRPLPARMEDVRAALAAEPWALELLFAPATERWHRFATVDLAPVDGALDGPEPRFDPVLRPPRGAGTYGWTRALREPSYAVARRRGTTR</sequence>
<name>A0A3A1UAT5_9MICO</name>
<accession>A0A3A1UAT5</accession>
<evidence type="ECO:0000313" key="1">
    <source>
        <dbReference type="EMBL" id="RIX31349.1"/>
    </source>
</evidence>